<evidence type="ECO:0000313" key="1">
    <source>
        <dbReference type="EMBL" id="KAJ8683854.1"/>
    </source>
</evidence>
<evidence type="ECO:0000313" key="2">
    <source>
        <dbReference type="Proteomes" id="UP001239111"/>
    </source>
</evidence>
<protein>
    <submittedName>
        <fullName evidence="1">Uncharacterized protein</fullName>
    </submittedName>
</protein>
<dbReference type="Proteomes" id="UP001239111">
    <property type="component" value="Chromosome 1"/>
</dbReference>
<sequence>MHKLAKGLGKKKKKQKKGKKGEDDDEFDPEELERYRRERAEAQQKLAESEAAEGEQSSSKPAGENDEWKKFAALTSGIDSVLKKTQDDLDRIKSTSFYQRKAPEPEPEPVEDPEEEARKRELAKRYIGFDEHGNPIEAKPEEEKVEDNAKPFAVTEDGLVEVPDDDDEQEYLADEDIFDTDYIEAIQKVEVELAYIPDSPIYEEAGDDPFDTSTADKVLKTVDKTGKKLVSLGNAVEVLAGRIDNVSTTKSGRQRPRKCADECLLAIDDDIPVIVTSATESEPIEVEKTLLDDDSDLPDIPIDLTKLPPIFSRPHTPVNPEGDGSVTIDNKPLDVSEFELFPDKTLLDEVPVLDDEEFELEEPEESLVLKEEEDPFAEKEPENLELQEEFIEASFEAATFVNEDDPFDTTIAENLLPGKTELKFIEKELDEIPAAQHPAPLSKPPGSRRDYETKLLQGQTQSILAVPKKDLLGGSNTDLSQLADKPIKPVEEISYVDPFDTSSIKELPPGRTELKVLEKELLGETKHTLESLEDDDFDPRADEAPVPEKKKPPRPPIPVSPVPPTQIEETEDAEARVQAVNRGRKPSRPEALDITPKVVAFEIPTPSKKTDLLATGDEEKTLPAKPLTPYYPQKSLDDALPPPNELDEAEVDPFDTSYVPSTAPGKTELKIIESELLEKSTHSGQGISGQNPGAVQPVKSAEVIETLINKRKALEKRQDSILDTAVDVSAEALAPTVQPNVIEEEVEVAYEDPFDTSHATNILPGKTELKLLEKELDQLPDPEPPKPHPVIEELAKKLIPQEDPDFDPRAGEEKKDILCLDAPEAPSDKVLTPLQDTDLPEEDIDPFDTSFASIGPGKTELKLLESELMDQ</sequence>
<dbReference type="EMBL" id="CM056741">
    <property type="protein sequence ID" value="KAJ8683854.1"/>
    <property type="molecule type" value="Genomic_DNA"/>
</dbReference>
<reference evidence="1" key="1">
    <citation type="submission" date="2023-04" db="EMBL/GenBank/DDBJ databases">
        <title>A chromosome-level genome assembly of the parasitoid wasp Eretmocerus hayati.</title>
        <authorList>
            <person name="Zhong Y."/>
            <person name="Liu S."/>
            <person name="Liu Y."/>
        </authorList>
    </citation>
    <scope>NUCLEOTIDE SEQUENCE</scope>
    <source>
        <strain evidence="1">ZJU_SS_LIU_2023</strain>
    </source>
</reference>
<keyword evidence="2" id="KW-1185">Reference proteome</keyword>
<organism evidence="1 2">
    <name type="scientific">Eretmocerus hayati</name>
    <dbReference type="NCBI Taxonomy" id="131215"/>
    <lineage>
        <taxon>Eukaryota</taxon>
        <taxon>Metazoa</taxon>
        <taxon>Ecdysozoa</taxon>
        <taxon>Arthropoda</taxon>
        <taxon>Hexapoda</taxon>
        <taxon>Insecta</taxon>
        <taxon>Pterygota</taxon>
        <taxon>Neoptera</taxon>
        <taxon>Endopterygota</taxon>
        <taxon>Hymenoptera</taxon>
        <taxon>Apocrita</taxon>
        <taxon>Proctotrupomorpha</taxon>
        <taxon>Chalcidoidea</taxon>
        <taxon>Aphelinidae</taxon>
        <taxon>Aphelininae</taxon>
        <taxon>Eretmocerus</taxon>
    </lineage>
</organism>
<proteinExistence type="predicted"/>
<accession>A0ACC2PMP4</accession>
<gene>
    <name evidence="1" type="ORF">QAD02_019646</name>
</gene>
<comment type="caution">
    <text evidence="1">The sequence shown here is derived from an EMBL/GenBank/DDBJ whole genome shotgun (WGS) entry which is preliminary data.</text>
</comment>
<name>A0ACC2PMP4_9HYME</name>